<sequence>MQIEDVLAGVAIAVGLVGIIVPLLPGTLLVAAAVLIWAVAVGEAAGWAAAGVALLVLTVGTVVKYLLPGRHLKSQGIPTRTLALGGLLGVVGFFVVPVIGLPLGFVLGVYISEAQRLGTDAAWPATRSTVKAVGASILIELAAGTTAAVIWFVGAVTT</sequence>
<feature type="transmembrane region" description="Helical" evidence="1">
    <location>
        <begin position="7"/>
        <end position="40"/>
    </location>
</feature>
<evidence type="ECO:0000256" key="1">
    <source>
        <dbReference type="SAM" id="Phobius"/>
    </source>
</evidence>
<evidence type="ECO:0008006" key="3">
    <source>
        <dbReference type="Google" id="ProtNLM"/>
    </source>
</evidence>
<feature type="transmembrane region" description="Helical" evidence="1">
    <location>
        <begin position="87"/>
        <end position="112"/>
    </location>
</feature>
<dbReference type="EMBL" id="CADCUK010000063">
    <property type="protein sequence ID" value="CAA9368471.1"/>
    <property type="molecule type" value="Genomic_DNA"/>
</dbReference>
<dbReference type="AlphaFoldDB" id="A0A6J4MTP7"/>
<dbReference type="Pfam" id="PF04306">
    <property type="entry name" value="DUF456"/>
    <property type="match status" value="1"/>
</dbReference>
<proteinExistence type="predicted"/>
<evidence type="ECO:0000313" key="2">
    <source>
        <dbReference type="EMBL" id="CAA9368471.1"/>
    </source>
</evidence>
<keyword evidence="1" id="KW-0472">Membrane</keyword>
<accession>A0A6J4MTP7</accession>
<gene>
    <name evidence="2" type="ORF">AVDCRST_MAG47-885</name>
</gene>
<organism evidence="2">
    <name type="scientific">uncultured Nocardioidaceae bacterium</name>
    <dbReference type="NCBI Taxonomy" id="253824"/>
    <lineage>
        <taxon>Bacteria</taxon>
        <taxon>Bacillati</taxon>
        <taxon>Actinomycetota</taxon>
        <taxon>Actinomycetes</taxon>
        <taxon>Propionibacteriales</taxon>
        <taxon>Nocardioidaceae</taxon>
        <taxon>environmental samples</taxon>
    </lineage>
</organism>
<keyword evidence="1" id="KW-1133">Transmembrane helix</keyword>
<dbReference type="InterPro" id="IPR007403">
    <property type="entry name" value="DUF456"/>
</dbReference>
<protein>
    <recommendedName>
        <fullName evidence="3">DUF456 domain-containing protein</fullName>
    </recommendedName>
</protein>
<feature type="transmembrane region" description="Helical" evidence="1">
    <location>
        <begin position="46"/>
        <end position="67"/>
    </location>
</feature>
<reference evidence="2" key="1">
    <citation type="submission" date="2020-02" db="EMBL/GenBank/DDBJ databases">
        <authorList>
            <person name="Meier V. D."/>
        </authorList>
    </citation>
    <scope>NUCLEOTIDE SEQUENCE</scope>
    <source>
        <strain evidence="2">AVDCRST_MAG47</strain>
    </source>
</reference>
<feature type="transmembrane region" description="Helical" evidence="1">
    <location>
        <begin position="132"/>
        <end position="156"/>
    </location>
</feature>
<name>A0A6J4MTP7_9ACTN</name>
<keyword evidence="1" id="KW-0812">Transmembrane</keyword>